<evidence type="ECO:0000256" key="5">
    <source>
        <dbReference type="ARBA" id="ARBA00023136"/>
    </source>
</evidence>
<comment type="subcellular location">
    <subcellularLocation>
        <location evidence="1">Cell membrane</location>
        <topology evidence="1">Multi-pass membrane protein</topology>
    </subcellularLocation>
</comment>
<evidence type="ECO:0000256" key="1">
    <source>
        <dbReference type="ARBA" id="ARBA00004651"/>
    </source>
</evidence>
<evidence type="ECO:0000256" key="6">
    <source>
        <dbReference type="SAM" id="Phobius"/>
    </source>
</evidence>
<feature type="transmembrane region" description="Helical" evidence="6">
    <location>
        <begin position="186"/>
        <end position="206"/>
    </location>
</feature>
<feature type="transmembrane region" description="Helical" evidence="6">
    <location>
        <begin position="334"/>
        <end position="354"/>
    </location>
</feature>
<dbReference type="RefSeq" id="WP_129346642.1">
    <property type="nucleotide sequence ID" value="NZ_CP012670.1"/>
</dbReference>
<dbReference type="PANTHER" id="PTHR39087">
    <property type="entry name" value="UPF0104 MEMBRANE PROTEIN MJ1595"/>
    <property type="match status" value="1"/>
</dbReference>
<sequence length="381" mass="40830">MAEPAPVHEGDDARATPAAGNLPRRRALALLGSLVVAGGFVWLMRAGTLPVVPAAEHLARVPVWIPVAYGAVWLLVLTLRAMRWYWLLRPLHPVSMRRVLTVSFIGYGALLLLPFRMGELVRPALIRQQGRISGWAATGSVGAERVLDGLYLSALLFIALRIARPLDPLPDRIGELQVSAAVVPGAAYTALAVFFAGFVTMGVFYWRRAWARRATERVFGLVSPRLGVWLADRVEHVADGLRFLPRFRYTGPFLTVTVVYWLVNAAGIWMVCRGAGVPELTFGEACVVMGVLALGVLVPNAPGFFGAFQVSVYAGLSMYVAPRDVIGPGSAAVFWLYVLQIGVTFLGAGAALLIERISPKDALAAAGARQAEAGEPGAGPA</sequence>
<keyword evidence="4 6" id="KW-1133">Transmembrane helix</keyword>
<evidence type="ECO:0000313" key="7">
    <source>
        <dbReference type="EMBL" id="AUX21302.1"/>
    </source>
</evidence>
<dbReference type="Pfam" id="PF03706">
    <property type="entry name" value="LPG_synthase_TM"/>
    <property type="match status" value="1"/>
</dbReference>
<feature type="transmembrane region" description="Helical" evidence="6">
    <location>
        <begin position="99"/>
        <end position="117"/>
    </location>
</feature>
<feature type="transmembrane region" description="Helical" evidence="6">
    <location>
        <begin position="251"/>
        <end position="271"/>
    </location>
</feature>
<evidence type="ECO:0000313" key="8">
    <source>
        <dbReference type="Proteomes" id="UP000295781"/>
    </source>
</evidence>
<evidence type="ECO:0000256" key="4">
    <source>
        <dbReference type="ARBA" id="ARBA00022989"/>
    </source>
</evidence>
<evidence type="ECO:0000256" key="3">
    <source>
        <dbReference type="ARBA" id="ARBA00022692"/>
    </source>
</evidence>
<protein>
    <submittedName>
        <fullName evidence="7">Uncharacterized protein</fullName>
    </submittedName>
</protein>
<keyword evidence="2" id="KW-1003">Cell membrane</keyword>
<feature type="transmembrane region" description="Helical" evidence="6">
    <location>
        <begin position="304"/>
        <end position="322"/>
    </location>
</feature>
<dbReference type="Proteomes" id="UP000295781">
    <property type="component" value="Chromosome"/>
</dbReference>
<dbReference type="PANTHER" id="PTHR39087:SF2">
    <property type="entry name" value="UPF0104 MEMBRANE PROTEIN MJ1595"/>
    <property type="match status" value="1"/>
</dbReference>
<feature type="transmembrane region" description="Helical" evidence="6">
    <location>
        <begin position="277"/>
        <end position="297"/>
    </location>
</feature>
<organism evidence="7 8">
    <name type="scientific">Sorangium cellulosum</name>
    <name type="common">Polyangium cellulosum</name>
    <dbReference type="NCBI Taxonomy" id="56"/>
    <lineage>
        <taxon>Bacteria</taxon>
        <taxon>Pseudomonadati</taxon>
        <taxon>Myxococcota</taxon>
        <taxon>Polyangia</taxon>
        <taxon>Polyangiales</taxon>
        <taxon>Polyangiaceae</taxon>
        <taxon>Sorangium</taxon>
    </lineage>
</organism>
<dbReference type="OrthoDB" id="9786506at2"/>
<name>A0A4V0ND36_SORCE</name>
<keyword evidence="3 6" id="KW-0812">Transmembrane</keyword>
<gene>
    <name evidence="7" type="ORF">SOCEGT47_017830</name>
</gene>
<dbReference type="AlphaFoldDB" id="A0A4V0ND36"/>
<dbReference type="GO" id="GO:0005886">
    <property type="term" value="C:plasma membrane"/>
    <property type="evidence" value="ECO:0007669"/>
    <property type="project" value="UniProtKB-SubCell"/>
</dbReference>
<dbReference type="EMBL" id="CP012670">
    <property type="protein sequence ID" value="AUX21302.1"/>
    <property type="molecule type" value="Genomic_DNA"/>
</dbReference>
<evidence type="ECO:0000256" key="2">
    <source>
        <dbReference type="ARBA" id="ARBA00022475"/>
    </source>
</evidence>
<accession>A0A4V0ND36</accession>
<dbReference type="InterPro" id="IPR022791">
    <property type="entry name" value="L-PG_synthase/AglD"/>
</dbReference>
<keyword evidence="5 6" id="KW-0472">Membrane</keyword>
<feature type="transmembrane region" description="Helical" evidence="6">
    <location>
        <begin position="64"/>
        <end position="87"/>
    </location>
</feature>
<reference evidence="7 8" key="1">
    <citation type="submission" date="2015-09" db="EMBL/GenBank/DDBJ databases">
        <title>Sorangium comparison.</title>
        <authorList>
            <person name="Zaburannyi N."/>
            <person name="Bunk B."/>
            <person name="Overmann J."/>
            <person name="Mueller R."/>
        </authorList>
    </citation>
    <scope>NUCLEOTIDE SEQUENCE [LARGE SCALE GENOMIC DNA]</scope>
    <source>
        <strain evidence="7 8">So ceGT47</strain>
    </source>
</reference>
<feature type="transmembrane region" description="Helical" evidence="6">
    <location>
        <begin position="27"/>
        <end position="44"/>
    </location>
</feature>
<proteinExistence type="predicted"/>